<dbReference type="InterPro" id="IPR002220">
    <property type="entry name" value="DapA-like"/>
</dbReference>
<dbReference type="PANTHER" id="PTHR12128:SF21">
    <property type="entry name" value="N-ACETYLNEURAMINATE LYASE"/>
    <property type="match status" value="1"/>
</dbReference>
<reference evidence="12 13" key="1">
    <citation type="submission" date="2021-04" db="EMBL/GenBank/DDBJ databases">
        <authorList>
            <person name="Bliznina A."/>
        </authorList>
    </citation>
    <scope>NUCLEOTIDE SEQUENCE [LARGE SCALE GENOMIC DNA]</scope>
</reference>
<dbReference type="EC" id="4.1.3.3" evidence="5"/>
<evidence type="ECO:0000256" key="5">
    <source>
        <dbReference type="ARBA" id="ARBA00012911"/>
    </source>
</evidence>
<keyword evidence="7 11" id="KW-0456">Lyase</keyword>
<dbReference type="Gene3D" id="3.20.20.70">
    <property type="entry name" value="Aldolase class I"/>
    <property type="match status" value="1"/>
</dbReference>
<dbReference type="SMART" id="SM01130">
    <property type="entry name" value="DHDPS"/>
    <property type="match status" value="1"/>
</dbReference>
<comment type="subunit">
    <text evidence="4">Homotetramer.</text>
</comment>
<dbReference type="Proteomes" id="UP001158576">
    <property type="component" value="Chromosome PAR"/>
</dbReference>
<evidence type="ECO:0000256" key="10">
    <source>
        <dbReference type="ARBA" id="ARBA00044906"/>
    </source>
</evidence>
<keyword evidence="6" id="KW-0963">Cytoplasm</keyword>
<evidence type="ECO:0000256" key="11">
    <source>
        <dbReference type="PIRNR" id="PIRNR001365"/>
    </source>
</evidence>
<keyword evidence="9" id="KW-0119">Carbohydrate metabolism</keyword>
<dbReference type="PRINTS" id="PR00146">
    <property type="entry name" value="DHPICSNTHASE"/>
</dbReference>
<dbReference type="PANTHER" id="PTHR12128">
    <property type="entry name" value="DIHYDRODIPICOLINATE SYNTHASE"/>
    <property type="match status" value="1"/>
</dbReference>
<dbReference type="PIRSF" id="PIRSF001365">
    <property type="entry name" value="DHDPS"/>
    <property type="match status" value="1"/>
</dbReference>
<protein>
    <recommendedName>
        <fullName evidence="5">N-acetylneuraminate lyase</fullName>
        <ecNumber evidence="5">4.1.3.3</ecNumber>
    </recommendedName>
</protein>
<dbReference type="InterPro" id="IPR013785">
    <property type="entry name" value="Aldolase_TIM"/>
</dbReference>
<dbReference type="Pfam" id="PF00701">
    <property type="entry name" value="DHDPS"/>
    <property type="match status" value="1"/>
</dbReference>
<name>A0ABN7RIK5_OIKDI</name>
<comment type="similarity">
    <text evidence="3">Belongs to the DapA family. NanA subfamily.</text>
</comment>
<accession>A0ABN7RIK5</accession>
<comment type="pathway">
    <text evidence="2">Amino-sugar metabolism; N-acetylneuraminate degradation.</text>
</comment>
<evidence type="ECO:0000256" key="6">
    <source>
        <dbReference type="ARBA" id="ARBA00022490"/>
    </source>
</evidence>
<evidence type="ECO:0000256" key="7">
    <source>
        <dbReference type="ARBA" id="ARBA00023239"/>
    </source>
</evidence>
<keyword evidence="8" id="KW-0704">Schiff base</keyword>
<evidence type="ECO:0000256" key="3">
    <source>
        <dbReference type="ARBA" id="ARBA00006324"/>
    </source>
</evidence>
<keyword evidence="13" id="KW-1185">Reference proteome</keyword>
<proteinExistence type="inferred from homology"/>
<dbReference type="SUPFAM" id="SSF51569">
    <property type="entry name" value="Aldolase"/>
    <property type="match status" value="1"/>
</dbReference>
<comment type="catalytic activity">
    <reaction evidence="10">
        <text>aceneuramate = aldehydo-N-acetyl-D-mannosamine + pyruvate</text>
        <dbReference type="Rhea" id="RHEA:23296"/>
        <dbReference type="ChEBI" id="CHEBI:15361"/>
        <dbReference type="ChEBI" id="CHEBI:17122"/>
        <dbReference type="ChEBI" id="CHEBI:173083"/>
        <dbReference type="EC" id="4.1.3.3"/>
    </reaction>
</comment>
<evidence type="ECO:0000256" key="8">
    <source>
        <dbReference type="ARBA" id="ARBA00023270"/>
    </source>
</evidence>
<evidence type="ECO:0000256" key="9">
    <source>
        <dbReference type="ARBA" id="ARBA00023277"/>
    </source>
</evidence>
<evidence type="ECO:0000256" key="2">
    <source>
        <dbReference type="ARBA" id="ARBA00004878"/>
    </source>
</evidence>
<organism evidence="12 13">
    <name type="scientific">Oikopleura dioica</name>
    <name type="common">Tunicate</name>
    <dbReference type="NCBI Taxonomy" id="34765"/>
    <lineage>
        <taxon>Eukaryota</taxon>
        <taxon>Metazoa</taxon>
        <taxon>Chordata</taxon>
        <taxon>Tunicata</taxon>
        <taxon>Appendicularia</taxon>
        <taxon>Copelata</taxon>
        <taxon>Oikopleuridae</taxon>
        <taxon>Oikopleura</taxon>
    </lineage>
</organism>
<evidence type="ECO:0000256" key="4">
    <source>
        <dbReference type="ARBA" id="ARBA00011881"/>
    </source>
</evidence>
<evidence type="ECO:0000313" key="12">
    <source>
        <dbReference type="EMBL" id="CAG5078518.1"/>
    </source>
</evidence>
<sequence length="319" mass="35508">MKLDVKDLIAAPWTPMNADQSVNYGAITDYGKVLLKQGVKNVYINGTTGEGMSLSVEERQKCAEEWMKTGMDVVMTHVGANSIADVKALASHSEKIGCHAIASLPPIFYKPENLDGLVGYFAEISSAAPNTPLLYYHFVAKSGINFDVIELLEKMKKRVPTFAGIKFTDNNLGQVALAIDKFGEEMVVGMGLFIVVHLLSVYGYGKDEQLSAAYMFGVKHSVGSTYSYSGIMWNSVINAARRGDLAHANKCQRMQNKMLHTIFSKGFNDGVHKRLLKYIWGFDLGPVRCPISEPSDEHWREIEKRLDAMNYRDFAQGKF</sequence>
<comment type="subcellular location">
    <subcellularLocation>
        <location evidence="1">Cytoplasm</location>
    </subcellularLocation>
</comment>
<gene>
    <name evidence="12" type="ORF">OKIOD_LOCUS568</name>
</gene>
<dbReference type="EMBL" id="OU015568">
    <property type="protein sequence ID" value="CAG5078518.1"/>
    <property type="molecule type" value="Genomic_DNA"/>
</dbReference>
<evidence type="ECO:0000256" key="1">
    <source>
        <dbReference type="ARBA" id="ARBA00004496"/>
    </source>
</evidence>
<evidence type="ECO:0000313" key="13">
    <source>
        <dbReference type="Proteomes" id="UP001158576"/>
    </source>
</evidence>